<reference evidence="1 2" key="1">
    <citation type="journal article" date="2013" name="Genome Biol.">
        <title>The genome sequence of the most widely cultivated cacao type and its use to identify candidate genes regulating pod color.</title>
        <authorList>
            <person name="Motamayor J.C."/>
            <person name="Mockaitis K."/>
            <person name="Schmutz J."/>
            <person name="Haiminen N."/>
            <person name="Iii D.L."/>
            <person name="Cornejo O."/>
            <person name="Findley S.D."/>
            <person name="Zheng P."/>
            <person name="Utro F."/>
            <person name="Royaert S."/>
            <person name="Saski C."/>
            <person name="Jenkins J."/>
            <person name="Podicheti R."/>
            <person name="Zhao M."/>
            <person name="Scheffler B.E."/>
            <person name="Stack J.C."/>
            <person name="Feltus F.A."/>
            <person name="Mustiga G.M."/>
            <person name="Amores F."/>
            <person name="Phillips W."/>
            <person name="Marelli J.P."/>
            <person name="May G.D."/>
            <person name="Shapiro H."/>
            <person name="Ma J."/>
            <person name="Bustamante C.D."/>
            <person name="Schnell R.J."/>
            <person name="Main D."/>
            <person name="Gilbert D."/>
            <person name="Parida L."/>
            <person name="Kuhn D.N."/>
        </authorList>
    </citation>
    <scope>NUCLEOTIDE SEQUENCE [LARGE SCALE GENOMIC DNA]</scope>
    <source>
        <strain evidence="2">cv. Matina 1-6</strain>
    </source>
</reference>
<dbReference type="Gramene" id="EOX94136">
    <property type="protein sequence ID" value="EOX94136"/>
    <property type="gene ID" value="TCM_003387"/>
</dbReference>
<evidence type="ECO:0000313" key="1">
    <source>
        <dbReference type="EMBL" id="EOX94136.1"/>
    </source>
</evidence>
<dbReference type="InParanoid" id="A0A061DPY8"/>
<dbReference type="PANTHER" id="PTHR34676:SF8">
    <property type="entry name" value="TRANSMEMBRANE PROTEIN"/>
    <property type="match status" value="1"/>
</dbReference>
<accession>A0A061DPY8</accession>
<dbReference type="PANTHER" id="PTHR34676">
    <property type="entry name" value="DUF4219 DOMAIN-CONTAINING PROTEIN-RELATED"/>
    <property type="match status" value="1"/>
</dbReference>
<evidence type="ECO:0000313" key="2">
    <source>
        <dbReference type="Proteomes" id="UP000026915"/>
    </source>
</evidence>
<organism evidence="1 2">
    <name type="scientific">Theobroma cacao</name>
    <name type="common">Cacao</name>
    <name type="synonym">Cocoa</name>
    <dbReference type="NCBI Taxonomy" id="3641"/>
    <lineage>
        <taxon>Eukaryota</taxon>
        <taxon>Viridiplantae</taxon>
        <taxon>Streptophyta</taxon>
        <taxon>Embryophyta</taxon>
        <taxon>Tracheophyta</taxon>
        <taxon>Spermatophyta</taxon>
        <taxon>Magnoliopsida</taxon>
        <taxon>eudicotyledons</taxon>
        <taxon>Gunneridae</taxon>
        <taxon>Pentapetalae</taxon>
        <taxon>rosids</taxon>
        <taxon>malvids</taxon>
        <taxon>Malvales</taxon>
        <taxon>Malvaceae</taxon>
        <taxon>Byttnerioideae</taxon>
        <taxon>Theobroma</taxon>
    </lineage>
</organism>
<name>A0A061DPY8_THECC</name>
<evidence type="ECO:0008006" key="3">
    <source>
        <dbReference type="Google" id="ProtNLM"/>
    </source>
</evidence>
<dbReference type="AlphaFoldDB" id="A0A061DPY8"/>
<dbReference type="STRING" id="3641.A0A061DPY8"/>
<dbReference type="OMA" id="MEGHYIM"/>
<dbReference type="Pfam" id="PF14223">
    <property type="entry name" value="Retrotran_gag_2"/>
    <property type="match status" value="1"/>
</dbReference>
<gene>
    <name evidence="1" type="ORF">TCM_003387</name>
</gene>
<keyword evidence="2" id="KW-1185">Reference proteome</keyword>
<dbReference type="EMBL" id="CM001879">
    <property type="protein sequence ID" value="EOX94136.1"/>
    <property type="molecule type" value="Genomic_DNA"/>
</dbReference>
<proteinExistence type="predicted"/>
<protein>
    <recommendedName>
        <fullName evidence="3">DUF4219 domain-containing protein</fullName>
    </recommendedName>
</protein>
<sequence>MAMNSIKTILGEGQSIVDHFLVNGENYTCWKIRMKFFVQANNYDVWSTIVDGPYKPTKEEGEWDRNDKNMVQINAKAMHILLCALRDREYNRISNCENAKET</sequence>
<dbReference type="Proteomes" id="UP000026915">
    <property type="component" value="Chromosome 1"/>
</dbReference>
<dbReference type="HOGENOM" id="CLU_021137_9_0_1"/>